<evidence type="ECO:0000256" key="5">
    <source>
        <dbReference type="ARBA" id="ARBA00022741"/>
    </source>
</evidence>
<dbReference type="SUPFAM" id="SSF55781">
    <property type="entry name" value="GAF domain-like"/>
    <property type="match status" value="1"/>
</dbReference>
<evidence type="ECO:0000256" key="10">
    <source>
        <dbReference type="ARBA" id="ARBA00023211"/>
    </source>
</evidence>
<dbReference type="Pfam" id="PF07228">
    <property type="entry name" value="SpoIIE"/>
    <property type="match status" value="1"/>
</dbReference>
<dbReference type="GO" id="GO:0004722">
    <property type="term" value="F:protein serine/threonine phosphatase activity"/>
    <property type="evidence" value="ECO:0007669"/>
    <property type="project" value="UniProtKB-EC"/>
</dbReference>
<dbReference type="InterPro" id="IPR003594">
    <property type="entry name" value="HATPase_dom"/>
</dbReference>
<keyword evidence="18" id="KW-1185">Reference proteome</keyword>
<dbReference type="Pfam" id="PF13581">
    <property type="entry name" value="HATPase_c_2"/>
    <property type="match status" value="1"/>
</dbReference>
<evidence type="ECO:0000256" key="14">
    <source>
        <dbReference type="ARBA" id="ARBA00081350"/>
    </source>
</evidence>
<evidence type="ECO:0000256" key="4">
    <source>
        <dbReference type="ARBA" id="ARBA00022723"/>
    </source>
</evidence>
<comment type="function">
    <text evidence="12">Primarily acts as an independent SigF regulator that is sensitive to the osmosensory signal, mediating the cross talk of PknD with the SigF regulon. Possesses both phosphatase and kinase activities. The kinase domain functions as a classic anti-sigma factor-like kinase to phosphorylate the anti-anti-sigma factor domain at the canonical regulatory site, and the phosphatase domain antagonizes this activity.</text>
</comment>
<dbReference type="Gene3D" id="3.30.565.10">
    <property type="entry name" value="Histidine kinase-like ATPase, C-terminal domain"/>
    <property type="match status" value="1"/>
</dbReference>
<dbReference type="CDD" id="cd16936">
    <property type="entry name" value="HATPase_RsbW-like"/>
    <property type="match status" value="1"/>
</dbReference>
<keyword evidence="8" id="KW-0067">ATP-binding</keyword>
<comment type="caution">
    <text evidence="17">The sequence shown here is derived from an EMBL/GenBank/DDBJ whole genome shotgun (WGS) entry which is preliminary data.</text>
</comment>
<evidence type="ECO:0000256" key="2">
    <source>
        <dbReference type="ARBA" id="ARBA00022553"/>
    </source>
</evidence>
<evidence type="ECO:0000256" key="1">
    <source>
        <dbReference type="ARBA" id="ARBA00013081"/>
    </source>
</evidence>
<dbReference type="SMART" id="SM00331">
    <property type="entry name" value="PP2C_SIG"/>
    <property type="match status" value="1"/>
</dbReference>
<keyword evidence="6" id="KW-0418">Kinase</keyword>
<dbReference type="Proteomes" id="UP000585272">
    <property type="component" value="Unassembled WGS sequence"/>
</dbReference>
<dbReference type="InterPro" id="IPR029016">
    <property type="entry name" value="GAF-like_dom_sf"/>
</dbReference>
<evidence type="ECO:0000256" key="11">
    <source>
        <dbReference type="ARBA" id="ARBA00047761"/>
    </source>
</evidence>
<evidence type="ECO:0000256" key="13">
    <source>
        <dbReference type="ARBA" id="ARBA00075117"/>
    </source>
</evidence>
<dbReference type="InterPro" id="IPR052016">
    <property type="entry name" value="Bact_Sigma-Reg"/>
</dbReference>
<evidence type="ECO:0000256" key="7">
    <source>
        <dbReference type="ARBA" id="ARBA00022801"/>
    </source>
</evidence>
<sequence>MSTKEILTTSGAVPRDEALASLQQLTDAALAWLPQDELLSELLVRVTEILRADTAAILLLDDEQPLLRARAAKGIEEEVEQGVTIPLGKGFAGRIAAERRAIVIDDVDHADILNPILRDKGIRSLVGVPLLIEGRVLGVLHVGSLRPRRFSAEETDLLQLAADRAALTIDNAALYEQRRVAESLQRQLLPNMQRIPGVELAARYLPASRDTLGGDWFDAFALPGGRVALAVGDVVGHGVGAAASMAQLRAALRAYATDGHRPSEVVARLNRLMWQLGPRSMTTLSYAVLDLEAERVEHVCAGHPPPLLLEPGGEGRYLDVKPNVPLATVPGSWYESTVHHVPTGATLVLYTDGLVERRGEVIDEGLERLRVTAAAVDGGVDPLCACLASKLVARTRADDVAMIALRVPPPPKEIDGSWPAEHATLAEIRHLLRRWLRGRGASEEEAYDITVACQEACANAVEHAYGPGAHSFSLQGRFEDGRVSLTVRDGGRWRAPRGQHRGRGLMLMRRLMDDVDVEHGDDGTVVVLERTLAGAEARA</sequence>
<dbReference type="PANTHER" id="PTHR43156">
    <property type="entry name" value="STAGE II SPORULATION PROTEIN E-RELATED"/>
    <property type="match status" value="1"/>
</dbReference>
<evidence type="ECO:0000313" key="18">
    <source>
        <dbReference type="Proteomes" id="UP000585272"/>
    </source>
</evidence>
<dbReference type="PANTHER" id="PTHR43156:SF2">
    <property type="entry name" value="STAGE II SPORULATION PROTEIN E"/>
    <property type="match status" value="1"/>
</dbReference>
<dbReference type="SUPFAM" id="SSF55874">
    <property type="entry name" value="ATPase domain of HSP90 chaperone/DNA topoisomerase II/histidine kinase"/>
    <property type="match status" value="1"/>
</dbReference>
<dbReference type="InterPro" id="IPR036890">
    <property type="entry name" value="HATPase_C_sf"/>
</dbReference>
<gene>
    <name evidence="17" type="ORF">BDZ31_001849</name>
</gene>
<feature type="domain" description="PPM-type phosphatase" evidence="16">
    <location>
        <begin position="195"/>
        <end position="407"/>
    </location>
</feature>
<accession>A0A840IDF6</accession>
<dbReference type="Pfam" id="PF13185">
    <property type="entry name" value="GAF_2"/>
    <property type="match status" value="1"/>
</dbReference>
<dbReference type="RefSeq" id="WP_183341328.1">
    <property type="nucleotide sequence ID" value="NZ_JACHNU010000002.1"/>
</dbReference>
<comment type="catalytic activity">
    <reaction evidence="11">
        <text>O-phospho-L-seryl-[protein] + H2O = L-seryl-[protein] + phosphate</text>
        <dbReference type="Rhea" id="RHEA:20629"/>
        <dbReference type="Rhea" id="RHEA-COMP:9863"/>
        <dbReference type="Rhea" id="RHEA-COMP:11604"/>
        <dbReference type="ChEBI" id="CHEBI:15377"/>
        <dbReference type="ChEBI" id="CHEBI:29999"/>
        <dbReference type="ChEBI" id="CHEBI:43474"/>
        <dbReference type="ChEBI" id="CHEBI:83421"/>
        <dbReference type="EC" id="3.1.3.16"/>
    </reaction>
</comment>
<keyword evidence="7" id="KW-0378">Hydrolase</keyword>
<dbReference type="GO" id="GO:0046872">
    <property type="term" value="F:metal ion binding"/>
    <property type="evidence" value="ECO:0007669"/>
    <property type="project" value="UniProtKB-KW"/>
</dbReference>
<organism evidence="17 18">
    <name type="scientific">Conexibacter arvalis</name>
    <dbReference type="NCBI Taxonomy" id="912552"/>
    <lineage>
        <taxon>Bacteria</taxon>
        <taxon>Bacillati</taxon>
        <taxon>Actinomycetota</taxon>
        <taxon>Thermoleophilia</taxon>
        <taxon>Solirubrobacterales</taxon>
        <taxon>Conexibacteraceae</taxon>
        <taxon>Conexibacter</taxon>
    </lineage>
</organism>
<dbReference type="EC" id="3.1.3.16" evidence="1"/>
<evidence type="ECO:0000259" key="15">
    <source>
        <dbReference type="SMART" id="SM00065"/>
    </source>
</evidence>
<dbReference type="FunFam" id="3.60.40.10:FF:000005">
    <property type="entry name" value="Serine/threonine protein phosphatase"/>
    <property type="match status" value="1"/>
</dbReference>
<evidence type="ECO:0000256" key="6">
    <source>
        <dbReference type="ARBA" id="ARBA00022777"/>
    </source>
</evidence>
<dbReference type="EMBL" id="JACHNU010000002">
    <property type="protein sequence ID" value="MBB4662263.1"/>
    <property type="molecule type" value="Genomic_DNA"/>
</dbReference>
<dbReference type="SMART" id="SM00065">
    <property type="entry name" value="GAF"/>
    <property type="match status" value="1"/>
</dbReference>
<evidence type="ECO:0000259" key="16">
    <source>
        <dbReference type="SMART" id="SM00331"/>
    </source>
</evidence>
<keyword evidence="9" id="KW-0460">Magnesium</keyword>
<dbReference type="InterPro" id="IPR001932">
    <property type="entry name" value="PPM-type_phosphatase-like_dom"/>
</dbReference>
<dbReference type="InterPro" id="IPR036457">
    <property type="entry name" value="PPM-type-like_dom_sf"/>
</dbReference>
<dbReference type="InterPro" id="IPR003018">
    <property type="entry name" value="GAF"/>
</dbReference>
<keyword evidence="3" id="KW-0808">Transferase</keyword>
<evidence type="ECO:0000256" key="9">
    <source>
        <dbReference type="ARBA" id="ARBA00022842"/>
    </source>
</evidence>
<keyword evidence="4" id="KW-0479">Metal-binding</keyword>
<protein>
    <recommendedName>
        <fullName evidence="1">protein-serine/threonine phosphatase</fullName>
        <ecNumber evidence="1">3.1.3.16</ecNumber>
    </recommendedName>
    <alternativeName>
        <fullName evidence="14">Protein-serine/threonine phosphatase</fullName>
    </alternativeName>
    <alternativeName>
        <fullName evidence="13">Serine/threonine-protein kinase</fullName>
    </alternativeName>
</protein>
<name>A0A840IDF6_9ACTN</name>
<reference evidence="17 18" key="1">
    <citation type="submission" date="2020-08" db="EMBL/GenBank/DDBJ databases">
        <title>Genomic Encyclopedia of Archaeal and Bacterial Type Strains, Phase II (KMG-II): from individual species to whole genera.</title>
        <authorList>
            <person name="Goeker M."/>
        </authorList>
    </citation>
    <scope>NUCLEOTIDE SEQUENCE [LARGE SCALE GENOMIC DNA]</scope>
    <source>
        <strain evidence="17 18">DSM 23288</strain>
    </source>
</reference>
<proteinExistence type="predicted"/>
<keyword evidence="10" id="KW-0464">Manganese</keyword>
<evidence type="ECO:0000256" key="3">
    <source>
        <dbReference type="ARBA" id="ARBA00022679"/>
    </source>
</evidence>
<dbReference type="GO" id="GO:0016301">
    <property type="term" value="F:kinase activity"/>
    <property type="evidence" value="ECO:0007669"/>
    <property type="project" value="UniProtKB-KW"/>
</dbReference>
<dbReference type="Gene3D" id="3.60.40.10">
    <property type="entry name" value="PPM-type phosphatase domain"/>
    <property type="match status" value="1"/>
</dbReference>
<dbReference type="GO" id="GO:0005524">
    <property type="term" value="F:ATP binding"/>
    <property type="evidence" value="ECO:0007669"/>
    <property type="project" value="UniProtKB-KW"/>
</dbReference>
<dbReference type="SUPFAM" id="SSF81606">
    <property type="entry name" value="PP2C-like"/>
    <property type="match status" value="1"/>
</dbReference>
<evidence type="ECO:0000256" key="12">
    <source>
        <dbReference type="ARBA" id="ARBA00056274"/>
    </source>
</evidence>
<dbReference type="Gene3D" id="3.30.450.40">
    <property type="match status" value="1"/>
</dbReference>
<dbReference type="AlphaFoldDB" id="A0A840IDF6"/>
<feature type="domain" description="GAF" evidence="15">
    <location>
        <begin position="34"/>
        <end position="179"/>
    </location>
</feature>
<evidence type="ECO:0000313" key="17">
    <source>
        <dbReference type="EMBL" id="MBB4662263.1"/>
    </source>
</evidence>
<evidence type="ECO:0000256" key="8">
    <source>
        <dbReference type="ARBA" id="ARBA00022840"/>
    </source>
</evidence>
<keyword evidence="2" id="KW-0597">Phosphoprotein</keyword>
<keyword evidence="5" id="KW-0547">Nucleotide-binding</keyword>